<keyword evidence="5" id="KW-1185">Reference proteome</keyword>
<dbReference type="PANTHER" id="PTHR47505">
    <property type="entry name" value="DNA UTILIZATION PROTEIN YHGH"/>
    <property type="match status" value="1"/>
</dbReference>
<dbReference type="InterPro" id="IPR044005">
    <property type="entry name" value="DZR_2"/>
</dbReference>
<feature type="domain" description="Phosphoribosyltransferase" evidence="2">
    <location>
        <begin position="137"/>
        <end position="233"/>
    </location>
</feature>
<dbReference type="InterPro" id="IPR051910">
    <property type="entry name" value="ComF/GntX_DNA_util-trans"/>
</dbReference>
<dbReference type="InterPro" id="IPR000836">
    <property type="entry name" value="PRTase_dom"/>
</dbReference>
<dbReference type="Proteomes" id="UP000028302">
    <property type="component" value="Unassembled WGS sequence"/>
</dbReference>
<evidence type="ECO:0000259" key="3">
    <source>
        <dbReference type="Pfam" id="PF18912"/>
    </source>
</evidence>
<accession>A0A084IR85</accession>
<evidence type="ECO:0000313" key="4">
    <source>
        <dbReference type="EMBL" id="KEZ79219.1"/>
    </source>
</evidence>
<dbReference type="AlphaFoldDB" id="A0A084IR85"/>
<organism evidence="4 5">
    <name type="scientific">Salinisphaera hydrothermalis (strain C41B8)</name>
    <dbReference type="NCBI Taxonomy" id="1304275"/>
    <lineage>
        <taxon>Bacteria</taxon>
        <taxon>Pseudomonadati</taxon>
        <taxon>Pseudomonadota</taxon>
        <taxon>Gammaproteobacteria</taxon>
        <taxon>Salinisphaerales</taxon>
        <taxon>Salinisphaeraceae</taxon>
        <taxon>Salinisphaera</taxon>
    </lineage>
</organism>
<dbReference type="CDD" id="cd06223">
    <property type="entry name" value="PRTases_typeI"/>
    <property type="match status" value="1"/>
</dbReference>
<dbReference type="EMBL" id="APNK01000001">
    <property type="protein sequence ID" value="KEZ79219.1"/>
    <property type="molecule type" value="Genomic_DNA"/>
</dbReference>
<evidence type="ECO:0000313" key="5">
    <source>
        <dbReference type="Proteomes" id="UP000028302"/>
    </source>
</evidence>
<keyword evidence="4" id="KW-0328">Glycosyltransferase</keyword>
<sequence length="235" mass="25764">MTLFLYDWAKNIQNAWLAPRCPVCAAAIDAAAPLCAGCHADLPVLETQCRHCAIALSESAATRVCADCARRPRFDHALAGFHYRQPIAWMIGGLKYHRHLAHARLLGDLLAERIALQAPEPPDLLAAVPLHPAAFRRRGFNQAERIAIRLADRLGWRVERDVFARVRDTPHQSALDAAQRAANVRDAFAARRDLAGRHVAIVDDVMTTARTASALARTARTAGAARVDVYCVARA</sequence>
<dbReference type="RefSeq" id="WP_051882593.1">
    <property type="nucleotide sequence ID" value="NZ_APNK01000001.1"/>
</dbReference>
<feature type="domain" description="Double zinc ribbon" evidence="3">
    <location>
        <begin position="15"/>
        <end position="69"/>
    </location>
</feature>
<reference evidence="4 5" key="1">
    <citation type="submission" date="2013-03" db="EMBL/GenBank/DDBJ databases">
        <title>Salinisphaera hydrothermalis C41B8 Genome Sequencing.</title>
        <authorList>
            <person name="Li C."/>
            <person name="Lai Q."/>
            <person name="Shao Z."/>
        </authorList>
    </citation>
    <scope>NUCLEOTIDE SEQUENCE [LARGE SCALE GENOMIC DNA]</scope>
    <source>
        <strain evidence="4 5">C41B8</strain>
    </source>
</reference>
<keyword evidence="4" id="KW-0808">Transferase</keyword>
<evidence type="ECO:0000259" key="2">
    <source>
        <dbReference type="Pfam" id="PF00156"/>
    </source>
</evidence>
<dbReference type="OrthoDB" id="9793412at2"/>
<comment type="similarity">
    <text evidence="1">Belongs to the ComF/GntX family.</text>
</comment>
<dbReference type="PATRIC" id="fig|1304275.5.peg.135"/>
<gene>
    <name evidence="4" type="ORF">C41B8_00680</name>
</gene>
<name>A0A084IR85_SALHC</name>
<dbReference type="SUPFAM" id="SSF53271">
    <property type="entry name" value="PRTase-like"/>
    <property type="match status" value="1"/>
</dbReference>
<dbReference type="PANTHER" id="PTHR47505:SF1">
    <property type="entry name" value="DNA UTILIZATION PROTEIN YHGH"/>
    <property type="match status" value="1"/>
</dbReference>
<dbReference type="Pfam" id="PF18912">
    <property type="entry name" value="DZR_2"/>
    <property type="match status" value="1"/>
</dbReference>
<protein>
    <submittedName>
        <fullName evidence="4">Phosphoribosyltransferase</fullName>
    </submittedName>
</protein>
<dbReference type="InterPro" id="IPR029057">
    <property type="entry name" value="PRTase-like"/>
</dbReference>
<dbReference type="Gene3D" id="3.40.50.2020">
    <property type="match status" value="1"/>
</dbReference>
<dbReference type="GO" id="GO:0016757">
    <property type="term" value="F:glycosyltransferase activity"/>
    <property type="evidence" value="ECO:0007669"/>
    <property type="project" value="UniProtKB-KW"/>
</dbReference>
<proteinExistence type="inferred from homology"/>
<evidence type="ECO:0000256" key="1">
    <source>
        <dbReference type="ARBA" id="ARBA00008007"/>
    </source>
</evidence>
<comment type="caution">
    <text evidence="4">The sequence shown here is derived from an EMBL/GenBank/DDBJ whole genome shotgun (WGS) entry which is preliminary data.</text>
</comment>
<dbReference type="eggNOG" id="COG1040">
    <property type="taxonomic scope" value="Bacteria"/>
</dbReference>
<dbReference type="STRING" id="1304275.C41B8_00680"/>
<dbReference type="Pfam" id="PF00156">
    <property type="entry name" value="Pribosyltran"/>
    <property type="match status" value="1"/>
</dbReference>